<evidence type="ECO:0000313" key="4">
    <source>
        <dbReference type="Proteomes" id="UP001524586"/>
    </source>
</evidence>
<dbReference type="InterPro" id="IPR023854">
    <property type="entry name" value="PGA_deacetylase_PgaB"/>
</dbReference>
<dbReference type="Gene3D" id="3.20.20.80">
    <property type="entry name" value="Glycosidases"/>
    <property type="match status" value="1"/>
</dbReference>
<dbReference type="InterPro" id="IPR032772">
    <property type="entry name" value="PGA_deacetylase_PgaB_C"/>
</dbReference>
<reference evidence="3 4" key="1">
    <citation type="submission" date="2022-07" db="EMBL/GenBank/DDBJ databases">
        <title>Methylomonas rivi sp. nov., Methylomonas rosea sp. nov., Methylomonas aureus sp. nov. and Methylomonas subterranea sp. nov., four novel methanotrophs isolated from a freshwater creek and the deep terrestrial subsurface.</title>
        <authorList>
            <person name="Abin C."/>
            <person name="Sankaranarayanan K."/>
            <person name="Garner C."/>
            <person name="Sindelar R."/>
            <person name="Kotary K."/>
            <person name="Garner R."/>
            <person name="Barclay S."/>
            <person name="Lawson P."/>
            <person name="Krumholz L."/>
        </authorList>
    </citation>
    <scope>NUCLEOTIDE SEQUENCE [LARGE SCALE GENOMIC DNA]</scope>
    <source>
        <strain evidence="3 4">WSC-6</strain>
    </source>
</reference>
<dbReference type="RefSeq" id="WP_256613519.1">
    <property type="nucleotide sequence ID" value="NZ_JANIBK010000005.1"/>
</dbReference>
<keyword evidence="4" id="KW-1185">Reference proteome</keyword>
<dbReference type="Pfam" id="PF14883">
    <property type="entry name" value="GHL13"/>
    <property type="match status" value="1"/>
</dbReference>
<dbReference type="NCBIfam" id="TIGR03938">
    <property type="entry name" value="deacetyl_PgaB"/>
    <property type="match status" value="1"/>
</dbReference>
<gene>
    <name evidence="3" type="primary">pgaB</name>
    <name evidence="3" type="ORF">NP596_01935</name>
</gene>
<dbReference type="EMBL" id="JANIBK010000005">
    <property type="protein sequence ID" value="MCQ8127203.1"/>
    <property type="molecule type" value="Genomic_DNA"/>
</dbReference>
<accession>A0ABT1U0W1</accession>
<evidence type="ECO:0000259" key="2">
    <source>
        <dbReference type="PROSITE" id="PS51677"/>
    </source>
</evidence>
<comment type="caution">
    <text evidence="3">The sequence shown here is derived from an EMBL/GenBank/DDBJ whole genome shotgun (WGS) entry which is preliminary data.</text>
</comment>
<protein>
    <submittedName>
        <fullName evidence="3">Poly-beta-1,6-N-acetyl-D-glucosamine N-deacetylase PgaB</fullName>
    </submittedName>
</protein>
<feature type="domain" description="NodB homology" evidence="2">
    <location>
        <begin position="90"/>
        <end position="325"/>
    </location>
</feature>
<dbReference type="SUPFAM" id="SSF51445">
    <property type="entry name" value="(Trans)glycosidases"/>
    <property type="match status" value="1"/>
</dbReference>
<evidence type="ECO:0000256" key="1">
    <source>
        <dbReference type="ARBA" id="ARBA00022729"/>
    </source>
</evidence>
<name>A0ABT1U0W1_9GAMM</name>
<dbReference type="SUPFAM" id="SSF88713">
    <property type="entry name" value="Glycoside hydrolase/deacetylase"/>
    <property type="match status" value="1"/>
</dbReference>
<dbReference type="InterPro" id="IPR017853">
    <property type="entry name" value="GH"/>
</dbReference>
<organism evidence="3 4">
    <name type="scientific">Methylomonas rivi</name>
    <dbReference type="NCBI Taxonomy" id="2952226"/>
    <lineage>
        <taxon>Bacteria</taxon>
        <taxon>Pseudomonadati</taxon>
        <taxon>Pseudomonadota</taxon>
        <taxon>Gammaproteobacteria</taxon>
        <taxon>Methylococcales</taxon>
        <taxon>Methylococcaceae</taxon>
        <taxon>Methylomonas</taxon>
    </lineage>
</organism>
<sequence>MPGIVRLIISFIFLSLSGLLFAASENSSFLVLNYHDILEEEEKVPPFDRIAVNKEHLEQHFAWLKKHHYHVISIQDLLDAMKGEKALPDKAVMLTFDDGYLSFYTRALPLLKKYHYPATLAVVGSWLEGQHTHEVKPIMSLAQIQEVVTSGLVEIATHTHDMHHGIIMNPFSDHHSAVTSRLYSSEYEEYETDEDYRKRIFQEVVKSSEGLFQLLGVRPRVMVWPYGEYNSTALEAAKQSGISLTMGLNDGSNTLADTGVMKRLMITDDVNGEQFGDIVTKQRKDLSLRVAHVDMDYIYDEEDEQIKANLKALIKRIKASGANTVYLQAYADPDGDGNADELYFPNRHLPVRKDLFSHVAIQLRTKANVKVYAWLPIMAYKADVPLKWYVKEWRDGSPQFSRHIYTRLSPFNPEARQYIGEIYEDLAKHCDFNGILFHDDGILSDFEDVSASAMEVTHNVWRLPDDFETLHASADLRLQWAKHKSEYIGQFTDYLTDRVRFYRPYIKTARNMYALPLLQPYSEEWYAQSLPTFLKHYDYVAVEAMPVMEEAEDAKKWLTELVKKAGEQPNGLNKVVFELQAVDWKKQQNIPMSMFTEQVELLKQLGAQHIGYYPDNVFQDHPKLETLQKFFPVANPD</sequence>
<keyword evidence="1" id="KW-0732">Signal</keyword>
<evidence type="ECO:0000313" key="3">
    <source>
        <dbReference type="EMBL" id="MCQ8127203.1"/>
    </source>
</evidence>
<dbReference type="PROSITE" id="PS51677">
    <property type="entry name" value="NODB"/>
    <property type="match status" value="1"/>
</dbReference>
<dbReference type="PANTHER" id="PTHR34216">
    <property type="match status" value="1"/>
</dbReference>
<dbReference type="Gene3D" id="3.20.20.370">
    <property type="entry name" value="Glycoside hydrolase/deacetylase"/>
    <property type="match status" value="1"/>
</dbReference>
<dbReference type="PANTHER" id="PTHR34216:SF7">
    <property type="entry name" value="POLY-BETA-1,6-N-ACETYL-D-GLUCOSAMINE N-DEACETYLASE"/>
    <property type="match status" value="1"/>
</dbReference>
<proteinExistence type="predicted"/>
<dbReference type="InterPro" id="IPR051398">
    <property type="entry name" value="Polysacch_Deacetylase"/>
</dbReference>
<dbReference type="Pfam" id="PF01522">
    <property type="entry name" value="Polysacc_deac_1"/>
    <property type="match status" value="1"/>
</dbReference>
<dbReference type="Proteomes" id="UP001524586">
    <property type="component" value="Unassembled WGS sequence"/>
</dbReference>
<dbReference type="InterPro" id="IPR002509">
    <property type="entry name" value="NODB_dom"/>
</dbReference>
<dbReference type="InterPro" id="IPR011330">
    <property type="entry name" value="Glyco_hydro/deAcase_b/a-brl"/>
</dbReference>